<dbReference type="RefSeq" id="XP_001745894.1">
    <property type="nucleotide sequence ID" value="XM_001745842.1"/>
</dbReference>
<evidence type="ECO:0000313" key="3">
    <source>
        <dbReference type="Proteomes" id="UP000001357"/>
    </source>
</evidence>
<dbReference type="AlphaFoldDB" id="A9UZ77"/>
<protein>
    <submittedName>
        <fullName evidence="2">Uncharacterized protein</fullName>
    </submittedName>
</protein>
<organism evidence="2 3">
    <name type="scientific">Monosiga brevicollis</name>
    <name type="common">Choanoflagellate</name>
    <dbReference type="NCBI Taxonomy" id="81824"/>
    <lineage>
        <taxon>Eukaryota</taxon>
        <taxon>Choanoflagellata</taxon>
        <taxon>Craspedida</taxon>
        <taxon>Salpingoecidae</taxon>
        <taxon>Monosiga</taxon>
    </lineage>
</organism>
<dbReference type="Proteomes" id="UP000001357">
    <property type="component" value="Unassembled WGS sequence"/>
</dbReference>
<dbReference type="GeneID" id="5891242"/>
<feature type="compositionally biased region" description="Basic residues" evidence="1">
    <location>
        <begin position="97"/>
        <end position="106"/>
    </location>
</feature>
<gene>
    <name evidence="2" type="ORF">MONBRDRAFT_25369</name>
</gene>
<feature type="compositionally biased region" description="Basic residues" evidence="1">
    <location>
        <begin position="58"/>
        <end position="71"/>
    </location>
</feature>
<sequence>MKCLTCPAVAFTAAGGLGMILLMQGSVLANATLTLTIPTHPKSDQHPVAKIPINPSPKHTKHMKIGGRIKAVKCSSSSSSSSRGHSSRGHSSQNGHPHTRFKKNKN</sequence>
<accession>A9UZ77</accession>
<evidence type="ECO:0000256" key="1">
    <source>
        <dbReference type="SAM" id="MobiDB-lite"/>
    </source>
</evidence>
<evidence type="ECO:0000313" key="2">
    <source>
        <dbReference type="EMBL" id="EDQ89318.1"/>
    </source>
</evidence>
<keyword evidence="3" id="KW-1185">Reference proteome</keyword>
<feature type="compositionally biased region" description="Low complexity" evidence="1">
    <location>
        <begin position="75"/>
        <end position="92"/>
    </location>
</feature>
<dbReference type="EMBL" id="CH991551">
    <property type="protein sequence ID" value="EDQ89318.1"/>
    <property type="molecule type" value="Genomic_DNA"/>
</dbReference>
<proteinExistence type="predicted"/>
<name>A9UZ77_MONBE</name>
<dbReference type="KEGG" id="mbr:MONBRDRAFT_25369"/>
<dbReference type="InParanoid" id="A9UZ77"/>
<reference evidence="2 3" key="1">
    <citation type="journal article" date="2008" name="Nature">
        <title>The genome of the choanoflagellate Monosiga brevicollis and the origin of metazoans.</title>
        <authorList>
            <consortium name="JGI Sequencing"/>
            <person name="King N."/>
            <person name="Westbrook M.J."/>
            <person name="Young S.L."/>
            <person name="Kuo A."/>
            <person name="Abedin M."/>
            <person name="Chapman J."/>
            <person name="Fairclough S."/>
            <person name="Hellsten U."/>
            <person name="Isogai Y."/>
            <person name="Letunic I."/>
            <person name="Marr M."/>
            <person name="Pincus D."/>
            <person name="Putnam N."/>
            <person name="Rokas A."/>
            <person name="Wright K.J."/>
            <person name="Zuzow R."/>
            <person name="Dirks W."/>
            <person name="Good M."/>
            <person name="Goodstein D."/>
            <person name="Lemons D."/>
            <person name="Li W."/>
            <person name="Lyons J.B."/>
            <person name="Morris A."/>
            <person name="Nichols S."/>
            <person name="Richter D.J."/>
            <person name="Salamov A."/>
            <person name="Bork P."/>
            <person name="Lim W.A."/>
            <person name="Manning G."/>
            <person name="Miller W.T."/>
            <person name="McGinnis W."/>
            <person name="Shapiro H."/>
            <person name="Tjian R."/>
            <person name="Grigoriev I.V."/>
            <person name="Rokhsar D."/>
        </authorList>
    </citation>
    <scope>NUCLEOTIDE SEQUENCE [LARGE SCALE GENOMIC DNA]</scope>
    <source>
        <strain evidence="3">MX1 / ATCC 50154</strain>
    </source>
</reference>
<feature type="region of interest" description="Disordered" evidence="1">
    <location>
        <begin position="38"/>
        <end position="106"/>
    </location>
</feature>